<feature type="compositionally biased region" description="Polar residues" evidence="6">
    <location>
        <begin position="166"/>
        <end position="181"/>
    </location>
</feature>
<feature type="region of interest" description="Disordered" evidence="6">
    <location>
        <begin position="153"/>
        <end position="181"/>
    </location>
</feature>
<keyword evidence="5" id="KW-0687">Ribonucleoprotein</keyword>
<reference evidence="9" key="5">
    <citation type="submission" date="2018-11" db="EMBL/GenBank/DDBJ databases">
        <title>Characterization of plant carbon substrate utilization by Auxenochlorella protothecoides.</title>
        <authorList>
            <person name="Vogler B.W."/>
            <person name="Starkenburg S.R."/>
            <person name="Sudasinghe N."/>
            <person name="Schambach J.Y."/>
            <person name="Rollin J.A."/>
            <person name="Pattathil S."/>
            <person name="Barry A.N."/>
        </authorList>
    </citation>
    <scope>NUCLEOTIDE SEQUENCE [LARGE SCALE GENOMIC DNA]</scope>
    <source>
        <strain evidence="9">UTEX 25</strain>
    </source>
</reference>
<evidence type="ECO:0000256" key="3">
    <source>
        <dbReference type="ARBA" id="ARBA00022884"/>
    </source>
</evidence>
<dbReference type="AlphaFoldDB" id="A0A087SL06"/>
<keyword evidence="4 8" id="KW-0689">Ribosomal protein</keyword>
<evidence type="ECO:0000313" key="10">
    <source>
        <dbReference type="Proteomes" id="UP000028924"/>
    </source>
</evidence>
<dbReference type="STRING" id="3075.A0A087SL06"/>
<evidence type="ECO:0000313" key="8">
    <source>
        <dbReference type="EMBL" id="KFM26410.1"/>
    </source>
</evidence>
<evidence type="ECO:0000313" key="7">
    <source>
        <dbReference type="EMBL" id="JAT69841.1"/>
    </source>
</evidence>
<evidence type="ECO:0000256" key="4">
    <source>
        <dbReference type="ARBA" id="ARBA00022980"/>
    </source>
</evidence>
<evidence type="ECO:0000313" key="11">
    <source>
        <dbReference type="Proteomes" id="UP000279271"/>
    </source>
</evidence>
<dbReference type="PANTHER" id="PTHR33398">
    <property type="entry name" value="30S RIBOSOMAL PROTEIN S20"/>
    <property type="match status" value="1"/>
</dbReference>
<evidence type="ECO:0000256" key="5">
    <source>
        <dbReference type="ARBA" id="ARBA00023274"/>
    </source>
</evidence>
<dbReference type="EMBL" id="GDKF01008781">
    <property type="protein sequence ID" value="JAT69841.1"/>
    <property type="molecule type" value="Transcribed_RNA"/>
</dbReference>
<dbReference type="GeneID" id="23616294"/>
<keyword evidence="10" id="KW-1185">Reference proteome</keyword>
<sequence length="181" mass="19550">MMSAVSGAFANLRISSRPRAQLSFKASVCPGSMLVLPRPGVARSALAFLVEAKQNSLRRERTSEKARLRNKGRTSEIKTRIKKVLTAVDAAQADLPKAESDLSELAALMSEAYRVIDKGVSKGVLHKNTAARRKARIARARQNLLISAGLYKAPESTPDVPEASLPSENDGISPSELTLVR</sequence>
<dbReference type="InterPro" id="IPR036510">
    <property type="entry name" value="Ribosomal_bS20_sf"/>
</dbReference>
<dbReference type="PANTHER" id="PTHR33398:SF1">
    <property type="entry name" value="SMALL RIBOSOMAL SUBUNIT PROTEIN BS20C"/>
    <property type="match status" value="1"/>
</dbReference>
<proteinExistence type="inferred from homology"/>
<dbReference type="NCBIfam" id="TIGR00029">
    <property type="entry name" value="S20"/>
    <property type="match status" value="1"/>
</dbReference>
<organism evidence="8 10">
    <name type="scientific">Auxenochlorella protothecoides</name>
    <name type="common">Green microalga</name>
    <name type="synonym">Chlorella protothecoides</name>
    <dbReference type="NCBI Taxonomy" id="3075"/>
    <lineage>
        <taxon>Eukaryota</taxon>
        <taxon>Viridiplantae</taxon>
        <taxon>Chlorophyta</taxon>
        <taxon>core chlorophytes</taxon>
        <taxon>Trebouxiophyceae</taxon>
        <taxon>Chlorellales</taxon>
        <taxon>Chlorellaceae</taxon>
        <taxon>Auxenochlorella</taxon>
    </lineage>
</organism>
<reference evidence="11" key="3">
    <citation type="journal article" date="2018" name="Algal Res.">
        <title>Characterization of plant carbon substrate utilization by Auxenochlorella protothecoides.</title>
        <authorList>
            <person name="Vogler B.W."/>
            <person name="Starkenburg S.R."/>
            <person name="Sudasinghe N."/>
            <person name="Schambach J.Y."/>
            <person name="Rollin J.A."/>
            <person name="Pattathil S."/>
            <person name="Barry A.N."/>
        </authorList>
    </citation>
    <scope>NUCLEOTIDE SEQUENCE [LARGE SCALE GENOMIC DNA]</scope>
    <source>
        <strain evidence="11">UTEX 25</strain>
    </source>
</reference>
<evidence type="ECO:0000256" key="1">
    <source>
        <dbReference type="ARBA" id="ARBA00007634"/>
    </source>
</evidence>
<dbReference type="GO" id="GO:0006412">
    <property type="term" value="P:translation"/>
    <property type="evidence" value="ECO:0007669"/>
    <property type="project" value="InterPro"/>
</dbReference>
<comment type="similarity">
    <text evidence="1">Belongs to the bacterial ribosomal protein bS20 family.</text>
</comment>
<dbReference type="OrthoDB" id="4825at2759"/>
<dbReference type="Proteomes" id="UP000028924">
    <property type="component" value="Unassembled WGS sequence"/>
</dbReference>
<dbReference type="KEGG" id="apro:F751_4903"/>
<evidence type="ECO:0000313" key="9">
    <source>
        <dbReference type="EMBL" id="RMZ54537.1"/>
    </source>
</evidence>
<reference evidence="7" key="2">
    <citation type="submission" date="2015-08" db="EMBL/GenBank/DDBJ databases">
        <authorList>
            <person name="Babu N.S."/>
            <person name="Beckwith C.J."/>
            <person name="Beseler K.G."/>
            <person name="Brison A."/>
            <person name="Carone J.V."/>
            <person name="Caskin T.P."/>
            <person name="Diamond M."/>
            <person name="Durham M.E."/>
            <person name="Foxe J.M."/>
            <person name="Go M."/>
            <person name="Henderson B.A."/>
            <person name="Jones I.B."/>
            <person name="McGettigan J.A."/>
            <person name="Micheletti S.J."/>
            <person name="Nasrallah M.E."/>
            <person name="Ortiz D."/>
            <person name="Piller C.R."/>
            <person name="Privatt S.R."/>
            <person name="Schneider S.L."/>
            <person name="Sharp S."/>
            <person name="Smith T.C."/>
            <person name="Stanton J.D."/>
            <person name="Ullery H.E."/>
            <person name="Wilson R.J."/>
            <person name="Serrano M.G."/>
            <person name="Buck G."/>
            <person name="Lee V."/>
            <person name="Wang Y."/>
            <person name="Carvalho R."/>
            <person name="Voegtly L."/>
            <person name="Shi R."/>
            <person name="Duckworth R."/>
            <person name="Johnson A."/>
            <person name="Loviza R."/>
            <person name="Walstead R."/>
            <person name="Shah Z."/>
            <person name="Kiflezghi M."/>
            <person name="Wade K."/>
            <person name="Ball S.L."/>
            <person name="Bradley K.W."/>
            <person name="Asai D.J."/>
            <person name="Bowman C.A."/>
            <person name="Russell D.A."/>
            <person name="Pope W.H."/>
            <person name="Jacobs-Sera D."/>
            <person name="Hendrix R.W."/>
            <person name="Hatfull G.F."/>
        </authorList>
    </citation>
    <scope>NUCLEOTIDE SEQUENCE</scope>
</reference>
<dbReference type="RefSeq" id="XP_011399306.1">
    <property type="nucleotide sequence ID" value="XM_011401004.1"/>
</dbReference>
<dbReference type="EMBL" id="KL662127">
    <property type="protein sequence ID" value="KFM26410.1"/>
    <property type="molecule type" value="Genomic_DNA"/>
</dbReference>
<dbReference type="eggNOG" id="ENOG502RXSZ">
    <property type="taxonomic scope" value="Eukaryota"/>
</dbReference>
<dbReference type="Pfam" id="PF01649">
    <property type="entry name" value="Ribosomal_S20p"/>
    <property type="match status" value="1"/>
</dbReference>
<evidence type="ECO:0000256" key="6">
    <source>
        <dbReference type="SAM" id="MobiDB-lite"/>
    </source>
</evidence>
<dbReference type="HAMAP" id="MF_00500">
    <property type="entry name" value="Ribosomal_bS20"/>
    <property type="match status" value="1"/>
</dbReference>
<reference evidence="9" key="4">
    <citation type="submission" date="2018-10" db="EMBL/GenBank/DDBJ databases">
        <authorList>
            <person name="Hovde B."/>
            <person name="Zhang X."/>
        </authorList>
    </citation>
    <scope>NUCLEOTIDE SEQUENCE [LARGE SCALE GENOMIC DNA]</scope>
    <source>
        <strain evidence="9">UTEX 25</strain>
    </source>
</reference>
<name>A0A087SL06_AUXPR</name>
<protein>
    <submittedName>
        <fullName evidence="8">30S ribosomal protein S20, chloroplastic</fullName>
    </submittedName>
</protein>
<keyword evidence="3" id="KW-0694">RNA-binding</keyword>
<dbReference type="GO" id="GO:0070181">
    <property type="term" value="F:small ribosomal subunit rRNA binding"/>
    <property type="evidence" value="ECO:0007669"/>
    <property type="project" value="TreeGrafter"/>
</dbReference>
<gene>
    <name evidence="9" type="ORF">APUTEX25_002112</name>
    <name evidence="8" type="ORF">F751_4903</name>
    <name evidence="7" type="ORF">g.3665</name>
</gene>
<dbReference type="GO" id="GO:0015935">
    <property type="term" value="C:small ribosomal subunit"/>
    <property type="evidence" value="ECO:0007669"/>
    <property type="project" value="TreeGrafter"/>
</dbReference>
<dbReference type="EMBL" id="QOKY01000177">
    <property type="protein sequence ID" value="RMZ54537.1"/>
    <property type="molecule type" value="Genomic_DNA"/>
</dbReference>
<reference evidence="8 10" key="1">
    <citation type="journal article" date="2014" name="BMC Genomics">
        <title>Oil accumulation mechanisms of the oleaginous microalga Chlorella protothecoides revealed through its genome, transcriptomes, and proteomes.</title>
        <authorList>
            <person name="Gao C."/>
            <person name="Wang Y."/>
            <person name="Shen Y."/>
            <person name="Yan D."/>
            <person name="He X."/>
            <person name="Dai J."/>
            <person name="Wu Q."/>
        </authorList>
    </citation>
    <scope>NUCLEOTIDE SEQUENCE [LARGE SCALE GENOMIC DNA]</scope>
    <source>
        <strain evidence="8 10">0710</strain>
    </source>
</reference>
<dbReference type="InterPro" id="IPR002583">
    <property type="entry name" value="Ribosomal_bS20"/>
</dbReference>
<dbReference type="GO" id="GO:0003735">
    <property type="term" value="F:structural constituent of ribosome"/>
    <property type="evidence" value="ECO:0007669"/>
    <property type="project" value="InterPro"/>
</dbReference>
<dbReference type="Proteomes" id="UP000279271">
    <property type="component" value="Unassembled WGS sequence"/>
</dbReference>
<keyword evidence="2" id="KW-0699">rRNA-binding</keyword>
<dbReference type="SUPFAM" id="SSF46992">
    <property type="entry name" value="Ribosomal protein S20"/>
    <property type="match status" value="1"/>
</dbReference>
<evidence type="ECO:0000256" key="2">
    <source>
        <dbReference type="ARBA" id="ARBA00022730"/>
    </source>
</evidence>
<accession>A0A087SL06</accession>
<dbReference type="Gene3D" id="1.20.58.110">
    <property type="entry name" value="Ribosomal protein S20"/>
    <property type="match status" value="1"/>
</dbReference>